<dbReference type="ExpressionAtlas" id="A0A178W1E4">
    <property type="expression patterns" value="baseline and differential"/>
</dbReference>
<dbReference type="PROSITE" id="PS50863">
    <property type="entry name" value="B3"/>
    <property type="match status" value="4"/>
</dbReference>
<dbReference type="Proteomes" id="UP000078284">
    <property type="component" value="Chromosome 2"/>
</dbReference>
<dbReference type="EMBL" id="LUHQ01000002">
    <property type="protein sequence ID" value="OAP11511.1"/>
    <property type="molecule type" value="Genomic_DNA"/>
</dbReference>
<feature type="domain" description="TF-B3" evidence="7">
    <location>
        <begin position="460"/>
        <end position="554"/>
    </location>
</feature>
<feature type="domain" description="TF-B3" evidence="7">
    <location>
        <begin position="276"/>
        <end position="372"/>
    </location>
</feature>
<comment type="subcellular location">
    <subcellularLocation>
        <location evidence="1">Nucleus</location>
    </subcellularLocation>
</comment>
<sequence>MANPLLYSPINPQFFQPLLPGFTNHLDIPVAFFLKYLVGTNVGKTAELRSDASEMTWKVKIDGRRLSNGWEDFTIAHDLRVGDIVVFRQEGELVFHVTALGPSCCEIQYGEDTLEEDKIEKLCDTENVSSKKKSLKREAESAPDNSLDSCFVATVTGSNLKRDTLYIPKEFALSNGLMNKYQIVLMNEEGESWKIDLRREAYNYGRFYMRRGWRSFCIANGKKPGDVFAFRLVKNEETPVIQLFPMTIEDLDKLQSLPRHKIRKTEAAPSSPDLSSFVATVTASNLSRDRLYLPKTFIMSNGLLKKFQMCLMNEEGESWTIDVKHEAHTGRFLTIRGWRRFCVANGKKPGDLLKFKLVHNEETPVLQLLPLKSEDLHKLDPSNDTRHGQSLEVTKKEFLGTEATENEFLGAEVYRNDSFKASEKDTLPFAEPINEDVRQGQCSQAIKQEYVSTEEKNSTSQNRFVTLTLTHSSKLNLPFEFMKGNGIKKAGKITMVDRYDAKWRTSLLMDKIGAMSLGRGSKGFCEVNGVEMNESFVLELIWEDTVPLLKFCSKV</sequence>
<keyword evidence="4" id="KW-0238">DNA-binding</keyword>
<evidence type="ECO:0000313" key="8">
    <source>
        <dbReference type="EMBL" id="OAP11511.1"/>
    </source>
</evidence>
<accession>A0A178W1E4</accession>
<proteinExistence type="predicted"/>
<dbReference type="GO" id="GO:0003677">
    <property type="term" value="F:DNA binding"/>
    <property type="evidence" value="ECO:0007669"/>
    <property type="project" value="UniProtKB-KW"/>
</dbReference>
<keyword evidence="2" id="KW-0677">Repeat</keyword>
<protein>
    <recommendedName>
        <fullName evidence="7">TF-B3 domain-containing protein</fullName>
    </recommendedName>
</protein>
<dbReference type="Pfam" id="PF02362">
    <property type="entry name" value="B3"/>
    <property type="match status" value="4"/>
</dbReference>
<name>A0A178W1E4_ARATH</name>
<feature type="domain" description="TF-B3" evidence="7">
    <location>
        <begin position="150"/>
        <end position="247"/>
    </location>
</feature>
<evidence type="ECO:0000256" key="1">
    <source>
        <dbReference type="ARBA" id="ARBA00004123"/>
    </source>
</evidence>
<feature type="domain" description="TF-B3" evidence="7">
    <location>
        <begin position="11"/>
        <end position="103"/>
    </location>
</feature>
<evidence type="ECO:0000256" key="4">
    <source>
        <dbReference type="ARBA" id="ARBA00023125"/>
    </source>
</evidence>
<dbReference type="SMART" id="SM01019">
    <property type="entry name" value="B3"/>
    <property type="match status" value="4"/>
</dbReference>
<dbReference type="PANTHER" id="PTHR31674">
    <property type="entry name" value="B3 DOMAIN-CONTAINING PROTEIN REM-LIKE 3-RELATED"/>
    <property type="match status" value="1"/>
</dbReference>
<evidence type="ECO:0000259" key="7">
    <source>
        <dbReference type="PROSITE" id="PS50863"/>
    </source>
</evidence>
<evidence type="ECO:0000256" key="5">
    <source>
        <dbReference type="ARBA" id="ARBA00023163"/>
    </source>
</evidence>
<dbReference type="SUPFAM" id="SSF101936">
    <property type="entry name" value="DNA-binding pseudobarrel domain"/>
    <property type="match status" value="4"/>
</dbReference>
<keyword evidence="3" id="KW-0805">Transcription regulation</keyword>
<evidence type="ECO:0000256" key="3">
    <source>
        <dbReference type="ARBA" id="ARBA00023015"/>
    </source>
</evidence>
<organism evidence="8 9">
    <name type="scientific">Arabidopsis thaliana</name>
    <name type="common">Mouse-ear cress</name>
    <dbReference type="NCBI Taxonomy" id="3702"/>
    <lineage>
        <taxon>Eukaryota</taxon>
        <taxon>Viridiplantae</taxon>
        <taxon>Streptophyta</taxon>
        <taxon>Embryophyta</taxon>
        <taxon>Tracheophyta</taxon>
        <taxon>Spermatophyta</taxon>
        <taxon>Magnoliopsida</taxon>
        <taxon>eudicotyledons</taxon>
        <taxon>Gunneridae</taxon>
        <taxon>Pentapetalae</taxon>
        <taxon>rosids</taxon>
        <taxon>malvids</taxon>
        <taxon>Brassicales</taxon>
        <taxon>Brassicaceae</taxon>
        <taxon>Camelineae</taxon>
        <taxon>Arabidopsis</taxon>
    </lineage>
</organism>
<gene>
    <name evidence="8" type="ordered locus">AXX17_At2g20420</name>
</gene>
<evidence type="ECO:0000256" key="2">
    <source>
        <dbReference type="ARBA" id="ARBA00022737"/>
    </source>
</evidence>
<dbReference type="Gene3D" id="2.40.330.10">
    <property type="entry name" value="DNA-binding pseudobarrel domain"/>
    <property type="match status" value="4"/>
</dbReference>
<evidence type="ECO:0000256" key="6">
    <source>
        <dbReference type="ARBA" id="ARBA00023242"/>
    </source>
</evidence>
<comment type="caution">
    <text evidence="8">The sequence shown here is derived from an EMBL/GenBank/DDBJ whole genome shotgun (WGS) entry which is preliminary data.</text>
</comment>
<keyword evidence="5" id="KW-0804">Transcription</keyword>
<dbReference type="PANTHER" id="PTHR31674:SF96">
    <property type="entry name" value="B3 DOMAIN-CONTAINING PROTEIN REM-LIKE 3-RELATED"/>
    <property type="match status" value="1"/>
</dbReference>
<dbReference type="FunFam" id="2.40.330.10:FF:000009">
    <property type="entry name" value="Transcriptional factor B3 family protein"/>
    <property type="match status" value="1"/>
</dbReference>
<dbReference type="AlphaFoldDB" id="A0A178W1E4"/>
<dbReference type="GO" id="GO:0005634">
    <property type="term" value="C:nucleus"/>
    <property type="evidence" value="ECO:0007669"/>
    <property type="project" value="UniProtKB-SubCell"/>
</dbReference>
<dbReference type="InterPro" id="IPR003340">
    <property type="entry name" value="B3_DNA-bd"/>
</dbReference>
<dbReference type="InterPro" id="IPR015300">
    <property type="entry name" value="DNA-bd_pseudobarrel_sf"/>
</dbReference>
<keyword evidence="6" id="KW-0539">Nucleus</keyword>
<dbReference type="InterPro" id="IPR039218">
    <property type="entry name" value="REM_fam"/>
</dbReference>
<dbReference type="CDD" id="cd10017">
    <property type="entry name" value="B3_DNA"/>
    <property type="match status" value="4"/>
</dbReference>
<reference evidence="9" key="1">
    <citation type="journal article" date="2016" name="Proc. Natl. Acad. Sci. U.S.A.">
        <title>Chromosome-level assembly of Arabidopsis thaliana Ler reveals the extent of translocation and inversion polymorphisms.</title>
        <authorList>
            <person name="Zapata L."/>
            <person name="Ding J."/>
            <person name="Willing E.M."/>
            <person name="Hartwig B."/>
            <person name="Bezdan D."/>
            <person name="Jiao W.B."/>
            <person name="Patel V."/>
            <person name="Velikkakam James G."/>
            <person name="Koornneef M."/>
            <person name="Ossowski S."/>
            <person name="Schneeberger K."/>
        </authorList>
    </citation>
    <scope>NUCLEOTIDE SEQUENCE [LARGE SCALE GENOMIC DNA]</scope>
    <source>
        <strain evidence="9">cv. Landsberg erecta</strain>
    </source>
</reference>
<evidence type="ECO:0000313" key="9">
    <source>
        <dbReference type="Proteomes" id="UP000078284"/>
    </source>
</evidence>